<dbReference type="PANTHER" id="PTHR47633:SF8">
    <property type="entry name" value="SPEG NEIGHBOR PROTEIN"/>
    <property type="match status" value="1"/>
</dbReference>
<dbReference type="GeneTree" id="ENSGT01110000267173"/>
<dbReference type="SUPFAM" id="SSF48726">
    <property type="entry name" value="Immunoglobulin"/>
    <property type="match status" value="1"/>
</dbReference>
<evidence type="ECO:0000313" key="3">
    <source>
        <dbReference type="Ensembl" id="ENSFALP00000030501.1"/>
    </source>
</evidence>
<evidence type="ECO:0000259" key="2">
    <source>
        <dbReference type="PROSITE" id="PS50835"/>
    </source>
</evidence>
<evidence type="ECO:0000256" key="1">
    <source>
        <dbReference type="SAM" id="MobiDB-lite"/>
    </source>
</evidence>
<dbReference type="Gene3D" id="2.60.40.10">
    <property type="entry name" value="Immunoglobulins"/>
    <property type="match status" value="1"/>
</dbReference>
<dbReference type="InterPro" id="IPR003598">
    <property type="entry name" value="Ig_sub2"/>
</dbReference>
<proteinExistence type="predicted"/>
<dbReference type="GO" id="GO:0004672">
    <property type="term" value="F:protein kinase activity"/>
    <property type="evidence" value="ECO:0007669"/>
    <property type="project" value="TreeGrafter"/>
</dbReference>
<feature type="domain" description="Ig-like" evidence="2">
    <location>
        <begin position="56"/>
        <end position="147"/>
    </location>
</feature>
<accession>A0A803W695</accession>
<dbReference type="InterPro" id="IPR013098">
    <property type="entry name" value="Ig_I-set"/>
</dbReference>
<dbReference type="InterPro" id="IPR003599">
    <property type="entry name" value="Ig_sub"/>
</dbReference>
<dbReference type="InterPro" id="IPR007110">
    <property type="entry name" value="Ig-like_dom"/>
</dbReference>
<dbReference type="FunFam" id="2.60.40.10:FF:000779">
    <property type="entry name" value="Titin b"/>
    <property type="match status" value="1"/>
</dbReference>
<keyword evidence="4" id="KW-1185">Reference proteome</keyword>
<name>A0A803W695_FICAL</name>
<reference evidence="3 4" key="1">
    <citation type="journal article" date="2012" name="Nature">
        <title>The genomic landscape of species divergence in Ficedula flycatchers.</title>
        <authorList>
            <person name="Ellegren H."/>
            <person name="Smeds L."/>
            <person name="Burri R."/>
            <person name="Olason P.I."/>
            <person name="Backstrom N."/>
            <person name="Kawakami T."/>
            <person name="Kunstner A."/>
            <person name="Makinen H."/>
            <person name="Nadachowska-Brzyska K."/>
            <person name="Qvarnstrom A."/>
            <person name="Uebbing S."/>
            <person name="Wolf J.B."/>
        </authorList>
    </citation>
    <scope>NUCLEOTIDE SEQUENCE [LARGE SCALE GENOMIC DNA]</scope>
</reference>
<sequence>MVYDYYNNHQELARPFSPESEMSIELESGSREESPDSDPGENEDIKIDFQVTEMPPRFAVPITDIRVTEGSDAVFECVVTGTPVPVVQWFKGGMCVTPGTGKYVVSQKEGLHSLKVQTVGPSDSGLYGCQAMNRLGEAMCKGSLVVVAHKEKQGNGKKK</sequence>
<dbReference type="Ensembl" id="ENSFALT00000039918.1">
    <property type="protein sequence ID" value="ENSFALP00000030501.1"/>
    <property type="gene ID" value="ENSFALG00000027203.1"/>
</dbReference>
<feature type="region of interest" description="Disordered" evidence="1">
    <location>
        <begin position="14"/>
        <end position="43"/>
    </location>
</feature>
<dbReference type="PROSITE" id="PS50835">
    <property type="entry name" value="IG_LIKE"/>
    <property type="match status" value="1"/>
</dbReference>
<dbReference type="PANTHER" id="PTHR47633">
    <property type="entry name" value="IMMUNOGLOBULIN"/>
    <property type="match status" value="1"/>
</dbReference>
<dbReference type="InterPro" id="IPR013783">
    <property type="entry name" value="Ig-like_fold"/>
</dbReference>
<dbReference type="Pfam" id="PF07679">
    <property type="entry name" value="I-set"/>
    <property type="match status" value="1"/>
</dbReference>
<reference evidence="3" key="2">
    <citation type="submission" date="2025-08" db="UniProtKB">
        <authorList>
            <consortium name="Ensembl"/>
        </authorList>
    </citation>
    <scope>IDENTIFICATION</scope>
</reference>
<protein>
    <recommendedName>
        <fullName evidence="2">Ig-like domain-containing protein</fullName>
    </recommendedName>
</protein>
<dbReference type="SMART" id="SM00409">
    <property type="entry name" value="IG"/>
    <property type="match status" value="1"/>
</dbReference>
<dbReference type="AlphaFoldDB" id="A0A803W695"/>
<dbReference type="InterPro" id="IPR036179">
    <property type="entry name" value="Ig-like_dom_sf"/>
</dbReference>
<organism evidence="3 4">
    <name type="scientific">Ficedula albicollis</name>
    <name type="common">Collared flycatcher</name>
    <name type="synonym">Muscicapa albicollis</name>
    <dbReference type="NCBI Taxonomy" id="59894"/>
    <lineage>
        <taxon>Eukaryota</taxon>
        <taxon>Metazoa</taxon>
        <taxon>Chordata</taxon>
        <taxon>Craniata</taxon>
        <taxon>Vertebrata</taxon>
        <taxon>Euteleostomi</taxon>
        <taxon>Archelosauria</taxon>
        <taxon>Archosauria</taxon>
        <taxon>Dinosauria</taxon>
        <taxon>Saurischia</taxon>
        <taxon>Theropoda</taxon>
        <taxon>Coelurosauria</taxon>
        <taxon>Aves</taxon>
        <taxon>Neognathae</taxon>
        <taxon>Neoaves</taxon>
        <taxon>Telluraves</taxon>
        <taxon>Australaves</taxon>
        <taxon>Passeriformes</taxon>
        <taxon>Muscicapidae</taxon>
        <taxon>Ficedula</taxon>
    </lineage>
</organism>
<dbReference type="Proteomes" id="UP000016665">
    <property type="component" value="Chromosome 7"/>
</dbReference>
<evidence type="ECO:0000313" key="4">
    <source>
        <dbReference type="Proteomes" id="UP000016665"/>
    </source>
</evidence>
<reference evidence="3" key="3">
    <citation type="submission" date="2025-09" db="UniProtKB">
        <authorList>
            <consortium name="Ensembl"/>
        </authorList>
    </citation>
    <scope>IDENTIFICATION</scope>
</reference>
<dbReference type="SMART" id="SM00408">
    <property type="entry name" value="IGc2"/>
    <property type="match status" value="1"/>
</dbReference>